<proteinExistence type="predicted"/>
<reference evidence="1 2" key="1">
    <citation type="submission" date="2014-03" db="EMBL/GenBank/DDBJ databases">
        <title>Draft genome of the hookworm Oesophagostomum dentatum.</title>
        <authorList>
            <person name="Mitreva M."/>
        </authorList>
    </citation>
    <scope>NUCLEOTIDE SEQUENCE [LARGE SCALE GENOMIC DNA]</scope>
    <source>
        <strain evidence="1 2">OD-Hann</strain>
    </source>
</reference>
<dbReference type="Proteomes" id="UP000053660">
    <property type="component" value="Unassembled WGS sequence"/>
</dbReference>
<evidence type="ECO:0000313" key="1">
    <source>
        <dbReference type="EMBL" id="KHJ96623.1"/>
    </source>
</evidence>
<protein>
    <submittedName>
        <fullName evidence="1">Uncharacterized protein</fullName>
    </submittedName>
</protein>
<dbReference type="EMBL" id="KN549621">
    <property type="protein sequence ID" value="KHJ96623.1"/>
    <property type="molecule type" value="Genomic_DNA"/>
</dbReference>
<dbReference type="AlphaFoldDB" id="A0A0B1TGI8"/>
<sequence length="69" mass="7959">MTAHGFPPDSECLPGLRNDNGNRLAVLLSAARLFHENSVFLKKECRRWTWESPNSYAYRPHADQLKMIT</sequence>
<keyword evidence="2" id="KW-1185">Reference proteome</keyword>
<organism evidence="1 2">
    <name type="scientific">Oesophagostomum dentatum</name>
    <name type="common">Nodular worm</name>
    <dbReference type="NCBI Taxonomy" id="61180"/>
    <lineage>
        <taxon>Eukaryota</taxon>
        <taxon>Metazoa</taxon>
        <taxon>Ecdysozoa</taxon>
        <taxon>Nematoda</taxon>
        <taxon>Chromadorea</taxon>
        <taxon>Rhabditida</taxon>
        <taxon>Rhabditina</taxon>
        <taxon>Rhabditomorpha</taxon>
        <taxon>Strongyloidea</taxon>
        <taxon>Strongylidae</taxon>
        <taxon>Oesophagostomum</taxon>
    </lineage>
</organism>
<name>A0A0B1TGI8_OESDE</name>
<dbReference type="OrthoDB" id="5844535at2759"/>
<accession>A0A0B1TGI8</accession>
<gene>
    <name evidence="1" type="ORF">OESDEN_03409</name>
</gene>
<evidence type="ECO:0000313" key="2">
    <source>
        <dbReference type="Proteomes" id="UP000053660"/>
    </source>
</evidence>